<name>A0A656HKH2_THINJ</name>
<dbReference type="EMBL" id="JH651384">
    <property type="protein sequence ID" value="EIJ36987.1"/>
    <property type="molecule type" value="Genomic_DNA"/>
</dbReference>
<dbReference type="Pfam" id="PF03235">
    <property type="entry name" value="GmrSD_N"/>
    <property type="match status" value="1"/>
</dbReference>
<dbReference type="PANTHER" id="PTHR39639:SF1">
    <property type="entry name" value="DUF262 DOMAIN-CONTAINING PROTEIN"/>
    <property type="match status" value="1"/>
</dbReference>
<organism evidence="2 3">
    <name type="scientific">Thiothrix nivea (strain ATCC 35100 / DSM 5205 / JP2)</name>
    <dbReference type="NCBI Taxonomy" id="870187"/>
    <lineage>
        <taxon>Bacteria</taxon>
        <taxon>Pseudomonadati</taxon>
        <taxon>Pseudomonadota</taxon>
        <taxon>Gammaproteobacteria</taxon>
        <taxon>Thiotrichales</taxon>
        <taxon>Thiotrichaceae</taxon>
        <taxon>Thiothrix</taxon>
    </lineage>
</organism>
<evidence type="ECO:0000313" key="3">
    <source>
        <dbReference type="Proteomes" id="UP000005317"/>
    </source>
</evidence>
<gene>
    <name evidence="2" type="ORF">Thini_4516</name>
</gene>
<evidence type="ECO:0000313" key="2">
    <source>
        <dbReference type="EMBL" id="EIJ36987.1"/>
    </source>
</evidence>
<protein>
    <recommendedName>
        <fullName evidence="1">GmrSD restriction endonucleases N-terminal domain-containing protein</fullName>
    </recommendedName>
</protein>
<proteinExistence type="predicted"/>
<dbReference type="PANTHER" id="PTHR39639">
    <property type="entry name" value="CHROMOSOME 16, WHOLE GENOME SHOTGUN SEQUENCE"/>
    <property type="match status" value="1"/>
</dbReference>
<accession>A0A656HKH2</accession>
<feature type="domain" description="GmrSD restriction endonucleases N-terminal" evidence="1">
    <location>
        <begin position="51"/>
        <end position="200"/>
    </location>
</feature>
<dbReference type="Proteomes" id="UP000005317">
    <property type="component" value="Unassembled WGS sequence"/>
</dbReference>
<dbReference type="AlphaFoldDB" id="A0A656HKH2"/>
<sequence>MKNIDELKRIIEQEENIEDESENEDGEEYSRYDITSYGIDFDVDGLVRRLKKNDIFIPEFQRNYVWKLTEASRFIESLLLGLPVPGIFLAQDQATGRMLVIDGQQRLLSLKYFFLGEFNPISGAKSKRVFRLTKVKRDFEGKTYEELDSRDRINLENAVIHATVVKQESPSNDDTSIYHIFERLNSGGRKLTAQEIRVAVYHGKFIDLLKEINTFEPWRNIFGPVNDRMKDLELILRFLAMNEKYNDYTKPMTEFLTKFCSQNRDLSGEKYEYYKEIFKQTIEKFSTSIDDKLFRPSRALNVALFESCMVGLAKCLTSKRNITNDEIKNSYNSLLESIEFQELISQSTSDVKNLKRRMELAINAFAGE</sequence>
<dbReference type="OrthoDB" id="8094406at2"/>
<keyword evidence="3" id="KW-1185">Reference proteome</keyword>
<dbReference type="InterPro" id="IPR004919">
    <property type="entry name" value="GmrSD_N"/>
</dbReference>
<reference evidence="3" key="1">
    <citation type="journal article" date="2011" name="Stand. Genomic Sci.">
        <title>Genome sequence of the filamentous, gliding Thiothrix nivea neotype strain (JP2(T)).</title>
        <authorList>
            <person name="Lapidus A."/>
            <person name="Nolan M."/>
            <person name="Lucas S."/>
            <person name="Glavina Del Rio T."/>
            <person name="Tice H."/>
            <person name="Cheng J.F."/>
            <person name="Tapia R."/>
            <person name="Han C."/>
            <person name="Goodwin L."/>
            <person name="Pitluck S."/>
            <person name="Liolios K."/>
            <person name="Pagani I."/>
            <person name="Ivanova N."/>
            <person name="Huntemann M."/>
            <person name="Mavromatis K."/>
            <person name="Mikhailova N."/>
            <person name="Pati A."/>
            <person name="Chen A."/>
            <person name="Palaniappan K."/>
            <person name="Land M."/>
            <person name="Brambilla E.M."/>
            <person name="Rohde M."/>
            <person name="Abt B."/>
            <person name="Verbarg S."/>
            <person name="Goker M."/>
            <person name="Bristow J."/>
            <person name="Eisen J.A."/>
            <person name="Markowitz V."/>
            <person name="Hugenholtz P."/>
            <person name="Kyrpides N.C."/>
            <person name="Klenk H.P."/>
            <person name="Woyke T."/>
        </authorList>
    </citation>
    <scope>NUCLEOTIDE SEQUENCE [LARGE SCALE GENOMIC DNA]</scope>
    <source>
        <strain evidence="3">ATCC 35100 / DSM 5205 / JP2</strain>
    </source>
</reference>
<dbReference type="RefSeq" id="WP_002710846.1">
    <property type="nucleotide sequence ID" value="NZ_JH651384.1"/>
</dbReference>
<evidence type="ECO:0000259" key="1">
    <source>
        <dbReference type="Pfam" id="PF03235"/>
    </source>
</evidence>